<dbReference type="FunFam" id="1.20.58.150:FF:000004">
    <property type="entry name" value="ENTH domain protein"/>
    <property type="match status" value="1"/>
</dbReference>
<dbReference type="GO" id="GO:0032050">
    <property type="term" value="F:clathrin heavy chain binding"/>
    <property type="evidence" value="ECO:0007669"/>
    <property type="project" value="TreeGrafter"/>
</dbReference>
<evidence type="ECO:0000256" key="2">
    <source>
        <dbReference type="ARBA" id="ARBA00022490"/>
    </source>
</evidence>
<accession>A0AAN6GVW7</accession>
<dbReference type="Proteomes" id="UP001176517">
    <property type="component" value="Unassembled WGS sequence"/>
</dbReference>
<feature type="region of interest" description="Disordered" evidence="3">
    <location>
        <begin position="641"/>
        <end position="668"/>
    </location>
</feature>
<dbReference type="FunFam" id="1.25.40.90:FF:000036">
    <property type="entry name" value="Unplaced genomic scaffold supercont1.4, whole genome shotgun sequence"/>
    <property type="match status" value="1"/>
</dbReference>
<evidence type="ECO:0000256" key="1">
    <source>
        <dbReference type="ARBA" id="ARBA00004496"/>
    </source>
</evidence>
<dbReference type="GO" id="GO:0048268">
    <property type="term" value="P:clathrin coat assembly"/>
    <property type="evidence" value="ECO:0007669"/>
    <property type="project" value="InterPro"/>
</dbReference>
<dbReference type="EMBL" id="JAPDMZ010000005">
    <property type="protein sequence ID" value="KAK0557469.1"/>
    <property type="molecule type" value="Genomic_DNA"/>
</dbReference>
<dbReference type="PROSITE" id="PS50942">
    <property type="entry name" value="ENTH"/>
    <property type="match status" value="1"/>
</dbReference>
<evidence type="ECO:0000313" key="6">
    <source>
        <dbReference type="Proteomes" id="UP001176517"/>
    </source>
</evidence>
<dbReference type="GO" id="GO:0005905">
    <property type="term" value="C:clathrin-coated pit"/>
    <property type="evidence" value="ECO:0007669"/>
    <property type="project" value="TreeGrafter"/>
</dbReference>
<keyword evidence="2" id="KW-0963">Cytoplasm</keyword>
<dbReference type="PANTHER" id="PTHR22951:SF5">
    <property type="entry name" value="PHOSPHATIDYLINOSITOL-BINDING CLATHRIN ASSEMBLY PROTEIN LAP"/>
    <property type="match status" value="1"/>
</dbReference>
<reference evidence="5" key="1">
    <citation type="journal article" date="2023" name="PhytoFront">
        <title>Draft Genome Resources of Seven Strains of Tilletia horrida, Causal Agent of Kernel Smut of Rice.</title>
        <authorList>
            <person name="Khanal S."/>
            <person name="Antony Babu S."/>
            <person name="Zhou X.G."/>
        </authorList>
    </citation>
    <scope>NUCLEOTIDE SEQUENCE</scope>
    <source>
        <strain evidence="5">TX6</strain>
    </source>
</reference>
<dbReference type="InterPro" id="IPR013809">
    <property type="entry name" value="ENTH"/>
</dbReference>
<feature type="region of interest" description="Disordered" evidence="3">
    <location>
        <begin position="892"/>
        <end position="920"/>
    </location>
</feature>
<name>A0AAN6GVW7_9BASI</name>
<dbReference type="SMART" id="SM00273">
    <property type="entry name" value="ENTH"/>
    <property type="match status" value="1"/>
</dbReference>
<feature type="compositionally biased region" description="Polar residues" evidence="3">
    <location>
        <begin position="897"/>
        <end position="906"/>
    </location>
</feature>
<dbReference type="SUPFAM" id="SSF89009">
    <property type="entry name" value="GAT-like domain"/>
    <property type="match status" value="1"/>
</dbReference>
<feature type="domain" description="ENTH" evidence="4">
    <location>
        <begin position="1"/>
        <end position="128"/>
    </location>
</feature>
<evidence type="ECO:0000313" key="5">
    <source>
        <dbReference type="EMBL" id="KAK0557469.1"/>
    </source>
</evidence>
<dbReference type="InterPro" id="IPR014712">
    <property type="entry name" value="ANTH_dom_sf"/>
</dbReference>
<evidence type="ECO:0000259" key="4">
    <source>
        <dbReference type="PROSITE" id="PS50942"/>
    </source>
</evidence>
<dbReference type="GO" id="GO:0000149">
    <property type="term" value="F:SNARE binding"/>
    <property type="evidence" value="ECO:0007669"/>
    <property type="project" value="TreeGrafter"/>
</dbReference>
<feature type="compositionally biased region" description="Pro residues" evidence="3">
    <location>
        <begin position="571"/>
        <end position="586"/>
    </location>
</feature>
<dbReference type="GO" id="GO:0072583">
    <property type="term" value="P:clathrin-dependent endocytosis"/>
    <property type="evidence" value="ECO:0007669"/>
    <property type="project" value="InterPro"/>
</dbReference>
<dbReference type="GO" id="GO:0005546">
    <property type="term" value="F:phosphatidylinositol-4,5-bisphosphate binding"/>
    <property type="evidence" value="ECO:0007669"/>
    <property type="project" value="TreeGrafter"/>
</dbReference>
<gene>
    <name evidence="5" type="ORF">OC846_000457</name>
</gene>
<protein>
    <recommendedName>
        <fullName evidence="4">ENTH domain-containing protein</fullName>
    </recommendedName>
</protein>
<dbReference type="PANTHER" id="PTHR22951">
    <property type="entry name" value="CLATHRIN ASSEMBLY PROTEIN"/>
    <property type="match status" value="1"/>
</dbReference>
<keyword evidence="6" id="KW-1185">Reference proteome</keyword>
<dbReference type="GO" id="GO:0030136">
    <property type="term" value="C:clathrin-coated vesicle"/>
    <property type="evidence" value="ECO:0007669"/>
    <property type="project" value="InterPro"/>
</dbReference>
<dbReference type="InterPro" id="IPR008942">
    <property type="entry name" value="ENTH_VHS"/>
</dbReference>
<dbReference type="GO" id="GO:0006900">
    <property type="term" value="P:vesicle budding from membrane"/>
    <property type="evidence" value="ECO:0007669"/>
    <property type="project" value="TreeGrafter"/>
</dbReference>
<feature type="compositionally biased region" description="Basic and acidic residues" evidence="3">
    <location>
        <begin position="314"/>
        <end position="330"/>
    </location>
</feature>
<feature type="compositionally biased region" description="Low complexity" evidence="3">
    <location>
        <begin position="516"/>
        <end position="557"/>
    </location>
</feature>
<feature type="region of interest" description="Disordered" evidence="3">
    <location>
        <begin position="499"/>
        <end position="592"/>
    </location>
</feature>
<dbReference type="SUPFAM" id="SSF48464">
    <property type="entry name" value="ENTH/VHS domain"/>
    <property type="match status" value="1"/>
</dbReference>
<dbReference type="Gene3D" id="1.25.40.90">
    <property type="match status" value="1"/>
</dbReference>
<comment type="caution">
    <text evidence="5">The sequence shown here is derived from an EMBL/GenBank/DDBJ whole genome shotgun (WGS) entry which is preliminary data.</text>
</comment>
<feature type="region of interest" description="Disordered" evidence="3">
    <location>
        <begin position="298"/>
        <end position="338"/>
    </location>
</feature>
<dbReference type="InterPro" id="IPR011417">
    <property type="entry name" value="ANTH_dom"/>
</dbReference>
<proteinExistence type="predicted"/>
<sequence length="948" mass="96540">MSNYDKVVKSATKPKIAAPKPKYVDVLITASFSEDASLNEIIRSLANRLREPNTIIVFKSLVVLHTLVRHGAVDPVLSHLVSNGQQLRLKHIASIDSSSGYTPPRSLSVYAQYLDTRVKAYRELRRDVVRAADPRVAGSTSGSGTGASLAGGQRLRRLKVEKGLLREVNVTQKVMVAVLACSFFLDDPNDEITLAAFRMALKDLLDLYASVNEGIINVLEHYFEMSKVDATSALKLYRDFCAQTEKVVAYLTAARKYSHALRVAIPQLKHAPISLAGALEEYLNDPNFEQNRVEYRKNRQVADGESSSAPAKSTEAKSKDEPKKETEAKPEVAASKAPIPSNNQALQDFFASIDTDQHTMAFPGMASPQNPMFTGMDAFGQHGQLGMQPTGMMMMASPNGNMLGPQMTGFNPFLQPNMTGMPFGQAPVQQNAFLQAQITGMNAFGGGAMGGPQMLQAQATGVNPFRPQSVFMPTNAAGAGLAADLTGFGMMSPGGSSGLGAGGSLNRLQSISESGPSTPTVTSPPAAQPSASSNAATSQPSTSTTTASSSLSAVSSPKPLMPQKTGSRNPFAPPPGSTPPPPPVNPLKPAGPSLFELAAGAAQPAQQANGTAADSAPKLVPQKTGLIGNIASEFAFGNTANRATSPAAPSDVSSNTTQTETGTGANSLSTGFSNLSVGGGSAGSTAFSTSSLAPQPTGFGGSAIKPFQPTSSFGQTLSAQVTGIPSTSSTSFLGGAQGSTTGALAPNMTGNPFARSMSPGAGANGVATSGAAAAGGSFGSSLFGSNGPSTSTAGSATVSNGVNGSALGPTPFSLNSASGLGSQFTSLGGAGLSPGAATNSAASPSFGSSLFRSGTITANNSTGATNGANPFPLAAQPTGAFLSSFTSGLNSVGGGSSQPASLQAQPTGLGGSSIKPFQPTSAFGTAAFGGLTAEQQQKQQQQQSTSLF</sequence>
<organism evidence="5 6">
    <name type="scientific">Tilletia horrida</name>
    <dbReference type="NCBI Taxonomy" id="155126"/>
    <lineage>
        <taxon>Eukaryota</taxon>
        <taxon>Fungi</taxon>
        <taxon>Dikarya</taxon>
        <taxon>Basidiomycota</taxon>
        <taxon>Ustilaginomycotina</taxon>
        <taxon>Exobasidiomycetes</taxon>
        <taxon>Tilletiales</taxon>
        <taxon>Tilletiaceae</taxon>
        <taxon>Tilletia</taxon>
    </lineage>
</organism>
<comment type="subcellular location">
    <subcellularLocation>
        <location evidence="1">Cytoplasm</location>
    </subcellularLocation>
</comment>
<dbReference type="Pfam" id="PF07651">
    <property type="entry name" value="ANTH"/>
    <property type="match status" value="1"/>
</dbReference>
<dbReference type="AlphaFoldDB" id="A0AAN6GVW7"/>
<dbReference type="Gene3D" id="1.20.58.150">
    <property type="entry name" value="ANTH domain"/>
    <property type="match status" value="1"/>
</dbReference>
<dbReference type="CDD" id="cd16988">
    <property type="entry name" value="ANTH_N_YAP180"/>
    <property type="match status" value="1"/>
</dbReference>
<evidence type="ECO:0000256" key="3">
    <source>
        <dbReference type="SAM" id="MobiDB-lite"/>
    </source>
</evidence>
<feature type="compositionally biased region" description="Polar residues" evidence="3">
    <location>
        <begin position="651"/>
        <end position="668"/>
    </location>
</feature>
<feature type="compositionally biased region" description="Polar residues" evidence="3">
    <location>
        <begin position="506"/>
        <end position="515"/>
    </location>
</feature>
<dbReference type="GO" id="GO:0005545">
    <property type="term" value="F:1-phosphatidylinositol binding"/>
    <property type="evidence" value="ECO:0007669"/>
    <property type="project" value="InterPro"/>
</dbReference>
<dbReference type="InterPro" id="IPR045192">
    <property type="entry name" value="AP180-like"/>
</dbReference>